<feature type="transmembrane region" description="Helical" evidence="7">
    <location>
        <begin position="701"/>
        <end position="725"/>
    </location>
</feature>
<dbReference type="PANTHER" id="PTHR30572:SF4">
    <property type="entry name" value="ABC TRANSPORTER PERMEASE YTRF"/>
    <property type="match status" value="1"/>
</dbReference>
<sequence length="786" mass="88221">MLWRKMWRDMAENKIAYIACTIVIAIGLMTYTSMSMSKDHLFAAKDEFYRHYHFADGFAKVKAMPLSKAKAIKDMEGVDRVNGRLVKEVRVLIPSSDSEDVYLRLISFDETLPHRLNDVELLQGSFPQKNSRQILLADKFLKAHSLGLSDQIDVVIDGKQVGLTVSGSGQSPEYVYALKEAQAIAPDPRTFEVAYLPYEDMEMLFGQKQMVNDVVFTLKPGVKFADVEAKLKSTLKPYQLEALYGANDQLSNAMLSEELKQLEKMAKSMPILFLGVAAIILYIMLKRLVESQRGQIGTLKAFGYRNVEIILHYLSYGLLIGLVGGILGGVLGTALSGLMIDLYQSYFSLPNLAAGFSPEYFLYSLIISTLCSLFASYQGVKGVLGLQPAEAMRPPIPVFTKKNMLENLPGFWQIFTMQGRMALRNATRNKGRSFFTFIGIVFTFSMMACFFSIGNMASEMIMDQFTQVQKQDVKLSFSAPLPRRQAVRELQHVQGVHRVEPMVEVPVSLQFLNHQEDVVALGISNNANLYQVFDKQGERVQIPRTGLMLSVQVAEQLQVKAGDVLEMDSIWAKEKMKVKVERIVPQYIGANVYMNQDTLLGLLKQGDLATSVLLTIDSKQLVPFKDQYSTSKFVGNLEIRQEMIEKYEQLLASSTYTLWIMGVISVITGFAIVYNSSIISLAERKRELASLRVMGMTPREVMEIISVEQWFLGFFGILAGIPIALTMNQVLAKGMSSDLYTLPGTISPEAILQAVLGTIFAIWISQQWVSRKVQKLDLVEVLKERE</sequence>
<feature type="domain" description="ABC3 transporter permease C-terminal" evidence="8">
    <location>
        <begin position="269"/>
        <end position="383"/>
    </location>
</feature>
<comment type="similarity">
    <text evidence="6">Belongs to the ABC-4 integral membrane protein family.</text>
</comment>
<dbReference type="PANTHER" id="PTHR30572">
    <property type="entry name" value="MEMBRANE COMPONENT OF TRANSPORTER-RELATED"/>
    <property type="match status" value="1"/>
</dbReference>
<comment type="caution">
    <text evidence="9">The sequence shown here is derived from an EMBL/GenBank/DDBJ whole genome shotgun (WGS) entry which is preliminary data.</text>
</comment>
<evidence type="ECO:0000313" key="9">
    <source>
        <dbReference type="EMBL" id="MBP1934378.1"/>
    </source>
</evidence>
<evidence type="ECO:0000259" key="8">
    <source>
        <dbReference type="Pfam" id="PF02687"/>
    </source>
</evidence>
<reference evidence="9 10" key="1">
    <citation type="submission" date="2021-03" db="EMBL/GenBank/DDBJ databases">
        <title>Genomic Encyclopedia of Type Strains, Phase IV (KMG-IV): sequencing the most valuable type-strain genomes for metagenomic binning, comparative biology and taxonomic classification.</title>
        <authorList>
            <person name="Goeker M."/>
        </authorList>
    </citation>
    <scope>NUCLEOTIDE SEQUENCE [LARGE SCALE GENOMIC DNA]</scope>
    <source>
        <strain evidence="9 10">DSM 24738</strain>
    </source>
</reference>
<evidence type="ECO:0000256" key="2">
    <source>
        <dbReference type="ARBA" id="ARBA00022475"/>
    </source>
</evidence>
<keyword evidence="5 7" id="KW-0472">Membrane</keyword>
<gene>
    <name evidence="9" type="ORF">J2Z37_004398</name>
</gene>
<feature type="domain" description="ABC3 transporter permease C-terminal" evidence="8">
    <location>
        <begin position="660"/>
        <end position="768"/>
    </location>
</feature>
<evidence type="ECO:0000256" key="6">
    <source>
        <dbReference type="ARBA" id="ARBA00038076"/>
    </source>
</evidence>
<feature type="transmembrane region" description="Helical" evidence="7">
    <location>
        <begin position="269"/>
        <end position="289"/>
    </location>
</feature>
<keyword evidence="4 7" id="KW-1133">Transmembrane helix</keyword>
<feature type="transmembrane region" description="Helical" evidence="7">
    <location>
        <begin position="15"/>
        <end position="34"/>
    </location>
</feature>
<dbReference type="RefSeq" id="WP_209812376.1">
    <property type="nucleotide sequence ID" value="NZ_JAGGKT010000020.1"/>
</dbReference>
<evidence type="ECO:0000256" key="4">
    <source>
        <dbReference type="ARBA" id="ARBA00022989"/>
    </source>
</evidence>
<feature type="transmembrane region" description="Helical" evidence="7">
    <location>
        <begin position="360"/>
        <end position="377"/>
    </location>
</feature>
<feature type="transmembrane region" description="Helical" evidence="7">
    <location>
        <begin position="745"/>
        <end position="765"/>
    </location>
</feature>
<proteinExistence type="inferred from homology"/>
<comment type="subcellular location">
    <subcellularLocation>
        <location evidence="1">Cell membrane</location>
        <topology evidence="1">Multi-pass membrane protein</topology>
    </subcellularLocation>
</comment>
<dbReference type="InterPro" id="IPR050250">
    <property type="entry name" value="Macrolide_Exporter_MacB"/>
</dbReference>
<evidence type="ECO:0000256" key="5">
    <source>
        <dbReference type="ARBA" id="ARBA00023136"/>
    </source>
</evidence>
<dbReference type="EMBL" id="JAGGKT010000020">
    <property type="protein sequence ID" value="MBP1934378.1"/>
    <property type="molecule type" value="Genomic_DNA"/>
</dbReference>
<dbReference type="Proteomes" id="UP001519343">
    <property type="component" value="Unassembled WGS sequence"/>
</dbReference>
<evidence type="ECO:0000256" key="1">
    <source>
        <dbReference type="ARBA" id="ARBA00004651"/>
    </source>
</evidence>
<keyword evidence="10" id="KW-1185">Reference proteome</keyword>
<organism evidence="9 10">
    <name type="scientific">Ammoniphilus resinae</name>
    <dbReference type="NCBI Taxonomy" id="861532"/>
    <lineage>
        <taxon>Bacteria</taxon>
        <taxon>Bacillati</taxon>
        <taxon>Bacillota</taxon>
        <taxon>Bacilli</taxon>
        <taxon>Bacillales</taxon>
        <taxon>Paenibacillaceae</taxon>
        <taxon>Aneurinibacillus group</taxon>
        <taxon>Ammoniphilus</taxon>
    </lineage>
</organism>
<feature type="transmembrane region" description="Helical" evidence="7">
    <location>
        <begin position="310"/>
        <end position="340"/>
    </location>
</feature>
<evidence type="ECO:0000256" key="3">
    <source>
        <dbReference type="ARBA" id="ARBA00022692"/>
    </source>
</evidence>
<feature type="transmembrane region" description="Helical" evidence="7">
    <location>
        <begin position="434"/>
        <end position="454"/>
    </location>
</feature>
<feature type="transmembrane region" description="Helical" evidence="7">
    <location>
        <begin position="656"/>
        <end position="681"/>
    </location>
</feature>
<dbReference type="Pfam" id="PF02687">
    <property type="entry name" value="FtsX"/>
    <property type="match status" value="2"/>
</dbReference>
<keyword evidence="2" id="KW-1003">Cell membrane</keyword>
<accession>A0ABS4GVT4</accession>
<dbReference type="InterPro" id="IPR003838">
    <property type="entry name" value="ABC3_permease_C"/>
</dbReference>
<protein>
    <submittedName>
        <fullName evidence="9">ABC transport system permease protein</fullName>
    </submittedName>
</protein>
<name>A0ABS4GVT4_9BACL</name>
<evidence type="ECO:0000256" key="7">
    <source>
        <dbReference type="SAM" id="Phobius"/>
    </source>
</evidence>
<evidence type="ECO:0000313" key="10">
    <source>
        <dbReference type="Proteomes" id="UP001519343"/>
    </source>
</evidence>
<keyword evidence="3 7" id="KW-0812">Transmembrane</keyword>